<proteinExistence type="predicted"/>
<feature type="region of interest" description="Disordered" evidence="3">
    <location>
        <begin position="644"/>
        <end position="666"/>
    </location>
</feature>
<dbReference type="EMBL" id="NIRI02000042">
    <property type="protein sequence ID" value="KAG5449395.1"/>
    <property type="molecule type" value="Genomic_DNA"/>
</dbReference>
<evidence type="ECO:0000313" key="6">
    <source>
        <dbReference type="Proteomes" id="UP000286415"/>
    </source>
</evidence>
<dbReference type="SUPFAM" id="SSF50729">
    <property type="entry name" value="PH domain-like"/>
    <property type="match status" value="1"/>
</dbReference>
<evidence type="ECO:0000256" key="1">
    <source>
        <dbReference type="ARBA" id="ARBA00022473"/>
    </source>
</evidence>
<dbReference type="SMART" id="SM00462">
    <property type="entry name" value="PTB"/>
    <property type="match status" value="1"/>
</dbReference>
<evidence type="ECO:0000313" key="5">
    <source>
        <dbReference type="EMBL" id="KAG5449395.1"/>
    </source>
</evidence>
<dbReference type="InterPro" id="IPR016698">
    <property type="entry name" value="Numb/numb-like"/>
</dbReference>
<accession>A0A8T1MKP0</accession>
<dbReference type="InterPro" id="IPR010449">
    <property type="entry name" value="Numb_domain"/>
</dbReference>
<dbReference type="OrthoDB" id="10070446at2759"/>
<gene>
    <name evidence="5" type="ORF">CSKR_200950</name>
</gene>
<comment type="caution">
    <text evidence="5">The sequence shown here is derived from an EMBL/GenBank/DDBJ whole genome shotgun (WGS) entry which is preliminary data.</text>
</comment>
<dbReference type="Pfam" id="PF06311">
    <property type="entry name" value="NumbF"/>
    <property type="match status" value="1"/>
</dbReference>
<dbReference type="CDD" id="cd01268">
    <property type="entry name" value="PTB_Numb"/>
    <property type="match status" value="1"/>
</dbReference>
<organism evidence="5 6">
    <name type="scientific">Clonorchis sinensis</name>
    <name type="common">Chinese liver fluke</name>
    <dbReference type="NCBI Taxonomy" id="79923"/>
    <lineage>
        <taxon>Eukaryota</taxon>
        <taxon>Metazoa</taxon>
        <taxon>Spiralia</taxon>
        <taxon>Lophotrochozoa</taxon>
        <taxon>Platyhelminthes</taxon>
        <taxon>Trematoda</taxon>
        <taxon>Digenea</taxon>
        <taxon>Opisthorchiida</taxon>
        <taxon>Opisthorchiata</taxon>
        <taxon>Opisthorchiidae</taxon>
        <taxon>Clonorchis</taxon>
    </lineage>
</organism>
<dbReference type="PROSITE" id="PS01179">
    <property type="entry name" value="PID"/>
    <property type="match status" value="1"/>
</dbReference>
<evidence type="ECO:0000259" key="4">
    <source>
        <dbReference type="PROSITE" id="PS01179"/>
    </source>
</evidence>
<keyword evidence="6" id="KW-1185">Reference proteome</keyword>
<keyword evidence="2" id="KW-0597">Phosphoprotein</keyword>
<protein>
    <submittedName>
        <fullName evidence="5">Protein numb</fullName>
    </submittedName>
</protein>
<feature type="compositionally biased region" description="Acidic residues" evidence="3">
    <location>
        <begin position="709"/>
        <end position="718"/>
    </location>
</feature>
<dbReference type="PANTHER" id="PTHR47368:SF2">
    <property type="entry name" value="PID DOMAIN-CONTAINING PROTEIN"/>
    <property type="match status" value="1"/>
</dbReference>
<feature type="compositionally biased region" description="Low complexity" evidence="3">
    <location>
        <begin position="617"/>
        <end position="626"/>
    </location>
</feature>
<dbReference type="GO" id="GO:0005737">
    <property type="term" value="C:cytoplasm"/>
    <property type="evidence" value="ECO:0007669"/>
    <property type="project" value="TreeGrafter"/>
</dbReference>
<feature type="region of interest" description="Disordered" evidence="3">
    <location>
        <begin position="607"/>
        <end position="629"/>
    </location>
</feature>
<reference evidence="5 6" key="2">
    <citation type="journal article" date="2021" name="Genomics">
        <title>High-quality reference genome for Clonorchis sinensis.</title>
        <authorList>
            <person name="Young N.D."/>
            <person name="Stroehlein A.J."/>
            <person name="Kinkar L."/>
            <person name="Wang T."/>
            <person name="Sohn W.M."/>
            <person name="Chang B.C.H."/>
            <person name="Kaur P."/>
            <person name="Weisz D."/>
            <person name="Dudchenko O."/>
            <person name="Aiden E.L."/>
            <person name="Korhonen P.K."/>
            <person name="Gasser R.B."/>
        </authorList>
    </citation>
    <scope>NUCLEOTIDE SEQUENCE [LARGE SCALE GENOMIC DNA]</scope>
    <source>
        <strain evidence="5">Cs-k2</strain>
    </source>
</reference>
<dbReference type="Proteomes" id="UP000286415">
    <property type="component" value="Unassembled WGS sequence"/>
</dbReference>
<dbReference type="InterPro" id="IPR011993">
    <property type="entry name" value="PH-like_dom_sf"/>
</dbReference>
<dbReference type="InterPro" id="IPR006020">
    <property type="entry name" value="PTB/PI_dom"/>
</dbReference>
<evidence type="ECO:0000256" key="3">
    <source>
        <dbReference type="SAM" id="MobiDB-lite"/>
    </source>
</evidence>
<reference evidence="5 6" key="1">
    <citation type="journal article" date="2018" name="Biotechnol. Adv.">
        <title>Improved genomic resources and new bioinformatic workflow for the carcinogenic parasite Clonorchis sinensis: Biotechnological implications.</title>
        <authorList>
            <person name="Wang D."/>
            <person name="Korhonen P.K."/>
            <person name="Gasser R.B."/>
            <person name="Young N.D."/>
        </authorList>
    </citation>
    <scope>NUCLEOTIDE SEQUENCE [LARGE SCALE GENOMIC DNA]</scope>
    <source>
        <strain evidence="5">Cs-k2</strain>
    </source>
</reference>
<feature type="region of interest" description="Disordered" evidence="3">
    <location>
        <begin position="709"/>
        <end position="747"/>
    </location>
</feature>
<dbReference type="Gene3D" id="2.30.29.30">
    <property type="entry name" value="Pleckstrin-homology domain (PH domain)/Phosphotyrosine-binding domain (PTB)"/>
    <property type="match status" value="1"/>
</dbReference>
<evidence type="ECO:0000256" key="2">
    <source>
        <dbReference type="ARBA" id="ARBA00022553"/>
    </source>
</evidence>
<dbReference type="AlphaFoldDB" id="A0A8T1MKP0"/>
<keyword evidence="1" id="KW-0217">Developmental protein</keyword>
<feature type="domain" description="PID" evidence="4">
    <location>
        <begin position="437"/>
        <end position="569"/>
    </location>
</feature>
<name>A0A8T1MKP0_CLOSI</name>
<dbReference type="InterPro" id="IPR019542">
    <property type="entry name" value="Enhancer_polycomb-like_N"/>
</dbReference>
<dbReference type="Pfam" id="PF00640">
    <property type="entry name" value="PID"/>
    <property type="match status" value="1"/>
</dbReference>
<dbReference type="PANTHER" id="PTHR47368">
    <property type="entry name" value="NUMB"/>
    <property type="match status" value="1"/>
</dbReference>
<dbReference type="Pfam" id="PF10513">
    <property type="entry name" value="EPL1"/>
    <property type="match status" value="1"/>
</dbReference>
<sequence>MSKVSFRARQIDFNKPLPIVKDGSDILAEFSENAFVNRGVPQIPSGMEKEEENEHHFVEVIQALQLNSGADVKIPVPDIIDRSTWYKKIYSDEFALPTQLVHIRNIVLAEDEPTDYDMDTEDEEWLSRSQLDVTPQKFESMIDRLERGCGQKVMNLEEANYLLQDDPSLVIAVYDYWLNKRVQSRQPLLFSVRQERRDSGSNADPYVAFRRRSEKMQTRKNRKNDEQSYEKMLILRDQMDTLGFVCCLCNSHLFREILSMLVKRETTKEAIVQSSLRMFEARCRLQDWDGVHLLEAENVARKLQRPADGIGIIRPPKESVRKRSTRKRKLTHRILNLSLRAEDASDTELNEPNADGPFAFVRMQGCRYLRPRFPPFFASCSADPFRGRAGVQPTLGLSGMNGIRRTFSFRKKKKKSESTDGSKPQQWLDDEAKIKEGSCSFQVKYLGNIEVYESRGMQVCEEAIKALRKSKKKPQKAILYVSGDALRVSDDVSQHLIVDQTIEKVSFCAPDRSHDKGFAYICRDGATRRWMCHAFLALKDSGERLSHAVGCAFAICLEKKQKRERDALQLATSDDRSFTRIGSFRPASLAERLIDPQSAILIEPVASTGDNKSHSNASPPSTTAPSITGNAIVASPAIGALRSSSPSGVAGAIPRPRPSPSILERQGSLRLFPKLQATSPFKRDLSLRLEQLPSNLQRLTRVTNGDVIPEESGPDFEEPFIGSSPVSSTSRSMKALGQPTSTTSVPTFPTTNANYFISQRQPVPLTGPVVTATSPISAHSITQLQTPSPDQSFPDPFSAAPFNPATIQQHQQTQQDNSWSNLEALSHLSISTNPVTSSTQVQYTLPTSSMVAVPGCAPTSPFLGGPPIAAPMSTSFAPSAWPSNGAVMRLSTTQSPYNPIAPQFSSTDPYSGFAVNAYTAGFSAAPNSMSLTSWFPGTLPTSSWSTPLPSLLPPEPDRLADPFDVGWADRVTSTTSVTVAHKPGNPFLSDEPRLGESTYFTSNGSSPAKRLLDGPELSRANLFTPERCGSNPTSASRLPVYGLGQPGSIPALVLPSGCMTARHRRGVTAERLLLL</sequence>